<proteinExistence type="predicted"/>
<keyword evidence="2" id="KW-1185">Reference proteome</keyword>
<dbReference type="RefSeq" id="WP_121375669.1">
    <property type="nucleotide sequence ID" value="NZ_RBLC01000001.1"/>
</dbReference>
<reference evidence="1 2" key="1">
    <citation type="submission" date="2018-10" db="EMBL/GenBank/DDBJ databases">
        <title>Genomic Encyclopedia of Archaeal and Bacterial Type Strains, Phase II (KMG-II): from individual species to whole genera.</title>
        <authorList>
            <person name="Goeker M."/>
        </authorList>
    </citation>
    <scope>NUCLEOTIDE SEQUENCE [LARGE SCALE GENOMIC DNA]</scope>
    <source>
        <strain evidence="1 2">DSM 29537</strain>
    </source>
</reference>
<dbReference type="Proteomes" id="UP000277579">
    <property type="component" value="Unassembled WGS sequence"/>
</dbReference>
<dbReference type="AlphaFoldDB" id="A0A495MK45"/>
<dbReference type="EMBL" id="RBLC01000001">
    <property type="protein sequence ID" value="RKS26341.1"/>
    <property type="molecule type" value="Genomic_DNA"/>
</dbReference>
<evidence type="ECO:0000313" key="2">
    <source>
        <dbReference type="Proteomes" id="UP000277579"/>
    </source>
</evidence>
<evidence type="ECO:0000313" key="1">
    <source>
        <dbReference type="EMBL" id="RKS26341.1"/>
    </source>
</evidence>
<gene>
    <name evidence="1" type="ORF">CLV94_1398</name>
</gene>
<protein>
    <submittedName>
        <fullName evidence="1">Uncharacterized protein</fullName>
    </submittedName>
</protein>
<sequence length="102" mass="12092">MKHTEHEILEKTKKILQAIFKDLYKESDIEKVVFYEKDELIRGQNKGKLHPTWTAVIKAPFDNTDFLTISDDTGEPLYYQNFNMIVYEIGKDVNGNYFRKEN</sequence>
<dbReference type="OrthoDB" id="1367097at2"/>
<name>A0A495MK45_9FLAO</name>
<organism evidence="1 2">
    <name type="scientific">Flavobacterium endophyticum</name>
    <dbReference type="NCBI Taxonomy" id="1540163"/>
    <lineage>
        <taxon>Bacteria</taxon>
        <taxon>Pseudomonadati</taxon>
        <taxon>Bacteroidota</taxon>
        <taxon>Flavobacteriia</taxon>
        <taxon>Flavobacteriales</taxon>
        <taxon>Flavobacteriaceae</taxon>
        <taxon>Flavobacterium</taxon>
    </lineage>
</organism>
<accession>A0A495MK45</accession>
<comment type="caution">
    <text evidence="1">The sequence shown here is derived from an EMBL/GenBank/DDBJ whole genome shotgun (WGS) entry which is preliminary data.</text>
</comment>